<evidence type="ECO:0000256" key="6">
    <source>
        <dbReference type="PROSITE-ProRule" id="PRU10007"/>
    </source>
</evidence>
<gene>
    <name evidence="9" type="ORF">SAMN05444145_10466</name>
</gene>
<dbReference type="STRING" id="1033731.SAMN05444145_10466"/>
<evidence type="ECO:0000256" key="4">
    <source>
        <dbReference type="PIRNR" id="PIRNR036492"/>
    </source>
</evidence>
<evidence type="ECO:0000256" key="3">
    <source>
        <dbReference type="ARBA" id="ARBA00023027"/>
    </source>
</evidence>
<reference evidence="9 10" key="1">
    <citation type="submission" date="2016-10" db="EMBL/GenBank/DDBJ databases">
        <authorList>
            <person name="de Groot N.N."/>
        </authorList>
    </citation>
    <scope>NUCLEOTIDE SEQUENCE [LARGE SCALE GENOMIC DNA]</scope>
    <source>
        <strain evidence="9 10">DSM 25383</strain>
    </source>
</reference>
<sequence>MPLENTPAARISALSAAQKAYFHSGATLPEVFRRTMLRRLEAALVNWEKRLCDALWLDLHKSPEEAFLTEISIVRDEVRNHLRNLGKWMRPERRPSPLKLLPSKSRILSQPLGQALIVSPWNYPVQLLLNPLVGAVSAGCTALLKPSPYTPHVAETLERMIAEIYDEAYVAIVQGGREVNTRLFDMRWDVIFFTGSPALGRVVMAAAAKNLTPVVLELGGKSPCIVDRGADIEVAARRIAWGKTLNAGQTCIAPDYLLIHRSLQDRFTETFARALQRLHGDDAQQSPHYVRLVNDRAFERVAGYLSQGRILIGGRTDAADRYIEPTLLGDVDPAWPVMQEEIFGPVLPMLPFDDTDEALAFVNAREKPLAFYWFGPEKTGNEALLRTSSGGACLNDVIMHIANDRLPFGGVGNSGMGRYHGRDSFDAFSHRRGVVIAPERTDLPFRYPPYKGFRWIKKIL</sequence>
<keyword evidence="10" id="KW-1185">Reference proteome</keyword>
<dbReference type="InterPro" id="IPR029510">
    <property type="entry name" value="Ald_DH_CS_GLU"/>
</dbReference>
<dbReference type="FunFam" id="3.40.605.10:FF:000004">
    <property type="entry name" value="Aldehyde dehydrogenase"/>
    <property type="match status" value="1"/>
</dbReference>
<dbReference type="InterPro" id="IPR016162">
    <property type="entry name" value="Ald_DH_N"/>
</dbReference>
<dbReference type="RefSeq" id="WP_010262098.1">
    <property type="nucleotide sequence ID" value="NZ_CAEG01000011.1"/>
</dbReference>
<dbReference type="FunFam" id="3.40.309.10:FF:000003">
    <property type="entry name" value="Aldehyde dehydrogenase"/>
    <property type="match status" value="1"/>
</dbReference>
<keyword evidence="3" id="KW-0520">NAD</keyword>
<evidence type="ECO:0000256" key="1">
    <source>
        <dbReference type="ARBA" id="ARBA00009986"/>
    </source>
</evidence>
<feature type="active site" evidence="5 6">
    <location>
        <position position="217"/>
    </location>
</feature>
<evidence type="ECO:0000256" key="7">
    <source>
        <dbReference type="RuleBase" id="RU003345"/>
    </source>
</evidence>
<dbReference type="InterPro" id="IPR016161">
    <property type="entry name" value="Ald_DH/histidinol_DH"/>
</dbReference>
<dbReference type="OrthoDB" id="9762913at2"/>
<dbReference type="SUPFAM" id="SSF53720">
    <property type="entry name" value="ALDH-like"/>
    <property type="match status" value="1"/>
</dbReference>
<dbReference type="Pfam" id="PF00171">
    <property type="entry name" value="Aldedh"/>
    <property type="match status" value="1"/>
</dbReference>
<proteinExistence type="inferred from homology"/>
<dbReference type="PIRSF" id="PIRSF036492">
    <property type="entry name" value="ALDH"/>
    <property type="match status" value="1"/>
</dbReference>
<feature type="domain" description="Aldehyde dehydrogenase" evidence="8">
    <location>
        <begin position="12"/>
        <end position="431"/>
    </location>
</feature>
<evidence type="ECO:0000313" key="9">
    <source>
        <dbReference type="EMBL" id="SEA52305.1"/>
    </source>
</evidence>
<dbReference type="InterPro" id="IPR012394">
    <property type="entry name" value="Aldehyde_DH_NAD(P)"/>
</dbReference>
<dbReference type="EMBL" id="FNRI01000004">
    <property type="protein sequence ID" value="SEA52305.1"/>
    <property type="molecule type" value="Genomic_DNA"/>
</dbReference>
<dbReference type="GO" id="GO:0006081">
    <property type="term" value="P:aldehyde metabolic process"/>
    <property type="evidence" value="ECO:0007669"/>
    <property type="project" value="InterPro"/>
</dbReference>
<dbReference type="PANTHER" id="PTHR43570:SF16">
    <property type="entry name" value="ALDEHYDE DEHYDROGENASE TYPE III, ISOFORM Q"/>
    <property type="match status" value="1"/>
</dbReference>
<dbReference type="GO" id="GO:0005737">
    <property type="term" value="C:cytoplasm"/>
    <property type="evidence" value="ECO:0007669"/>
    <property type="project" value="TreeGrafter"/>
</dbReference>
<dbReference type="Gene3D" id="3.40.309.10">
    <property type="entry name" value="Aldehyde Dehydrogenase, Chain A, domain 2"/>
    <property type="match status" value="1"/>
</dbReference>
<comment type="similarity">
    <text evidence="1 4 7">Belongs to the aldehyde dehydrogenase family.</text>
</comment>
<evidence type="ECO:0000256" key="5">
    <source>
        <dbReference type="PIRSR" id="PIRSR036492-1"/>
    </source>
</evidence>
<accession>A0A1H4BVU1</accession>
<dbReference type="InterPro" id="IPR015590">
    <property type="entry name" value="Aldehyde_DH_dom"/>
</dbReference>
<dbReference type="GO" id="GO:0004029">
    <property type="term" value="F:aldehyde dehydrogenase (NAD+) activity"/>
    <property type="evidence" value="ECO:0007669"/>
    <property type="project" value="TreeGrafter"/>
</dbReference>
<evidence type="ECO:0000256" key="2">
    <source>
        <dbReference type="ARBA" id="ARBA00023002"/>
    </source>
</evidence>
<dbReference type="InterPro" id="IPR016163">
    <property type="entry name" value="Ald_DH_C"/>
</dbReference>
<dbReference type="Proteomes" id="UP000183253">
    <property type="component" value="Unassembled WGS sequence"/>
</dbReference>
<dbReference type="AlphaFoldDB" id="A0A1H4BVU1"/>
<feature type="active site" evidence="5">
    <location>
        <position position="251"/>
    </location>
</feature>
<dbReference type="PANTHER" id="PTHR43570">
    <property type="entry name" value="ALDEHYDE DEHYDROGENASE"/>
    <property type="match status" value="1"/>
</dbReference>
<keyword evidence="2 4" id="KW-0560">Oxidoreductase</keyword>
<evidence type="ECO:0000313" key="10">
    <source>
        <dbReference type="Proteomes" id="UP000183253"/>
    </source>
</evidence>
<organism evidence="9 10">
    <name type="scientific">Alistipes timonensis JC136</name>
    <dbReference type="NCBI Taxonomy" id="1033731"/>
    <lineage>
        <taxon>Bacteria</taxon>
        <taxon>Pseudomonadati</taxon>
        <taxon>Bacteroidota</taxon>
        <taxon>Bacteroidia</taxon>
        <taxon>Bacteroidales</taxon>
        <taxon>Rikenellaceae</taxon>
        <taxon>Alistipes</taxon>
    </lineage>
</organism>
<dbReference type="Gene3D" id="3.40.605.10">
    <property type="entry name" value="Aldehyde Dehydrogenase, Chain A, domain 1"/>
    <property type="match status" value="1"/>
</dbReference>
<protein>
    <recommendedName>
        <fullName evidence="4">Aldehyde dehydrogenase</fullName>
    </recommendedName>
</protein>
<name>A0A1H4BVU1_9BACT</name>
<evidence type="ECO:0000259" key="8">
    <source>
        <dbReference type="Pfam" id="PF00171"/>
    </source>
</evidence>
<dbReference type="PROSITE" id="PS00687">
    <property type="entry name" value="ALDEHYDE_DEHYDR_GLU"/>
    <property type="match status" value="1"/>
</dbReference>